<dbReference type="GO" id="GO:0007165">
    <property type="term" value="P:signal transduction"/>
    <property type="evidence" value="ECO:0007669"/>
    <property type="project" value="InterPro"/>
</dbReference>
<organism evidence="2 3">
    <name type="scientific">Rhodovarius crocodyli</name>
    <dbReference type="NCBI Taxonomy" id="1979269"/>
    <lineage>
        <taxon>Bacteria</taxon>
        <taxon>Pseudomonadati</taxon>
        <taxon>Pseudomonadota</taxon>
        <taxon>Alphaproteobacteria</taxon>
        <taxon>Acetobacterales</taxon>
        <taxon>Roseomonadaceae</taxon>
        <taxon>Rhodovarius</taxon>
    </lineage>
</organism>
<dbReference type="Gene3D" id="2.30.30.40">
    <property type="entry name" value="SH3 Domains"/>
    <property type="match status" value="1"/>
</dbReference>
<evidence type="ECO:0000259" key="1">
    <source>
        <dbReference type="PROSITE" id="PS50851"/>
    </source>
</evidence>
<dbReference type="Proteomes" id="UP000282957">
    <property type="component" value="Unassembled WGS sequence"/>
</dbReference>
<accession>A0A437MNM8</accession>
<feature type="domain" description="CheW-like" evidence="1">
    <location>
        <begin position="201"/>
        <end position="328"/>
    </location>
</feature>
<dbReference type="InterPro" id="IPR002545">
    <property type="entry name" value="CheW-lke_dom"/>
</dbReference>
<gene>
    <name evidence="2" type="ORF">EOD42_03830</name>
</gene>
<dbReference type="AlphaFoldDB" id="A0A437MNM8"/>
<dbReference type="InterPro" id="IPR036061">
    <property type="entry name" value="CheW-like_dom_sf"/>
</dbReference>
<evidence type="ECO:0000313" key="2">
    <source>
        <dbReference type="EMBL" id="RVT99239.1"/>
    </source>
</evidence>
<proteinExistence type="predicted"/>
<dbReference type="RefSeq" id="WP_127786050.1">
    <property type="nucleotide sequence ID" value="NZ_SACL01000001.1"/>
</dbReference>
<dbReference type="EMBL" id="SACL01000001">
    <property type="protein sequence ID" value="RVT99239.1"/>
    <property type="molecule type" value="Genomic_DNA"/>
</dbReference>
<reference evidence="2 3" key="1">
    <citation type="submission" date="2019-01" db="EMBL/GenBank/DDBJ databases">
        <authorList>
            <person name="Chen W.-M."/>
        </authorList>
    </citation>
    <scope>NUCLEOTIDE SEQUENCE [LARGE SCALE GENOMIC DNA]</scope>
    <source>
        <strain evidence="2 3">CCP-6</strain>
    </source>
</reference>
<dbReference type="SUPFAM" id="SSF50341">
    <property type="entry name" value="CheW-like"/>
    <property type="match status" value="1"/>
</dbReference>
<dbReference type="GO" id="GO:0006935">
    <property type="term" value="P:chemotaxis"/>
    <property type="evidence" value="ECO:0007669"/>
    <property type="project" value="InterPro"/>
</dbReference>
<dbReference type="SMART" id="SM00260">
    <property type="entry name" value="CheW"/>
    <property type="match status" value="1"/>
</dbReference>
<dbReference type="Pfam" id="PF01584">
    <property type="entry name" value="CheW"/>
    <property type="match status" value="1"/>
</dbReference>
<sequence length="328" mass="34279">MAESTCLLRPPLLRRLPGGGLMGFHASQAWPVIDPEGVAERPGTRWHFDGETLLAEPGPERPQHERARRDLLPSLPLAPARRVREGTTPGMRLLRQGASALVIPRARLRRIVPMPELRPLPFAPAGVAGLAAVPGGAALVLTAPAEQPLLALVELDGGLFGLPVTDAAPDADEGSLDSIPEEARPLAPRARQPALTPPQPSQPLLLWRVGAERFALPALEVEAVLPPQPLARTPGGETVHAAVAHRGQVLPVLDAGEALSLPPVLGQAELPLLRLMGPVAVAVSAIEGLRQVREADITPGTGAPILASAFVDGAPVPVLSPAWLARGA</sequence>
<protein>
    <submittedName>
        <fullName evidence="2">Chemotaxis protein CheW</fullName>
    </submittedName>
</protein>
<name>A0A437MNM8_9PROT</name>
<evidence type="ECO:0000313" key="3">
    <source>
        <dbReference type="Proteomes" id="UP000282957"/>
    </source>
</evidence>
<comment type="caution">
    <text evidence="2">The sequence shown here is derived from an EMBL/GenBank/DDBJ whole genome shotgun (WGS) entry which is preliminary data.</text>
</comment>
<dbReference type="Gene3D" id="2.40.50.180">
    <property type="entry name" value="CheA-289, Domain 4"/>
    <property type="match status" value="1"/>
</dbReference>
<dbReference type="OrthoDB" id="7285132at2"/>
<dbReference type="PROSITE" id="PS50851">
    <property type="entry name" value="CHEW"/>
    <property type="match status" value="1"/>
</dbReference>
<keyword evidence="3" id="KW-1185">Reference proteome</keyword>